<dbReference type="RefSeq" id="WP_149334301.1">
    <property type="nucleotide sequence ID" value="NZ_BJJW01000006.1"/>
</dbReference>
<dbReference type="CDD" id="cd01556">
    <property type="entry name" value="EPSP_synthase"/>
    <property type="match status" value="1"/>
</dbReference>
<feature type="binding site" evidence="9">
    <location>
        <position position="391"/>
    </location>
    <ligand>
        <name>phosphoenolpyruvate</name>
        <dbReference type="ChEBI" id="CHEBI:58702"/>
    </ligand>
</feature>
<dbReference type="FunFam" id="3.65.10.10:FF:000005">
    <property type="entry name" value="3-phosphoshikimate 1-carboxyvinyltransferase"/>
    <property type="match status" value="1"/>
</dbReference>
<feature type="binding site" evidence="9">
    <location>
        <position position="27"/>
    </location>
    <ligand>
        <name>3-phosphoshikimate</name>
        <dbReference type="ChEBI" id="CHEBI:145989"/>
    </ligand>
</feature>
<accession>A0A5A5U147</accession>
<feature type="binding site" evidence="9">
    <location>
        <position position="22"/>
    </location>
    <ligand>
        <name>phosphoenolpyruvate</name>
        <dbReference type="ChEBI" id="CHEBI:58702"/>
    </ligand>
</feature>
<evidence type="ECO:0000256" key="9">
    <source>
        <dbReference type="HAMAP-Rule" id="MF_00210"/>
    </source>
</evidence>
<comment type="subcellular location">
    <subcellularLocation>
        <location evidence="9">Cytoplasm</location>
    </subcellularLocation>
</comment>
<comment type="caution">
    <text evidence="11">The sequence shown here is derived from an EMBL/GenBank/DDBJ whole genome shotgun (WGS) entry which is preliminary data.</text>
</comment>
<dbReference type="FunFam" id="3.65.10.10:FF:000006">
    <property type="entry name" value="3-phosphoshikimate 1-carboxyvinyltransferase"/>
    <property type="match status" value="1"/>
</dbReference>
<dbReference type="PROSITE" id="PS00885">
    <property type="entry name" value="EPSP_SYNTHASE_2"/>
    <property type="match status" value="1"/>
</dbReference>
<dbReference type="GO" id="GO:0003866">
    <property type="term" value="F:3-phosphoshikimate 1-carboxyvinyltransferase activity"/>
    <property type="evidence" value="ECO:0007669"/>
    <property type="project" value="UniProtKB-UniRule"/>
</dbReference>
<sequence length="431" mass="45821">MIRLTPASAHGLHGHVTVPGDKSISHRALMFGAIAKGQTVITNFLASDDVLHTMTVFRNLGVAIQQNENSVRIQGQGFDGLTPPKKPLDMGNSGTSTRLLMGLLSKQNFDMSIIGDESLSQRPMTRVMKPLTEMGAKIDLTANGTLPGVIQANATLRGITYDMPVASAQVKSAILLAGIQAEGETRVIEKIASRDHTERMLRQFGGQLESKNGVITLKKQQQLQGQHVDVPADISSAAFFLVAALITPNSELTINRVGINPTRDGILKILTRMGASIEVTPIDTQGEPLADLTVRTQTLHGIDITAADIPSAVDELPIIALAATQADGDTIISGAEELRVKETDRIATVISELSKLGANIEEKPDGMIIHGGQSLTADNDAVLLDSCGDHRIAMMNAVAALITTGDVILTGEDAMSVSYPGFLEDLSEVML</sequence>
<comment type="subunit">
    <text evidence="9">Monomer.</text>
</comment>
<evidence type="ECO:0000256" key="7">
    <source>
        <dbReference type="ARBA" id="ARBA00023141"/>
    </source>
</evidence>
<keyword evidence="5 9" id="KW-0028">Amino-acid biosynthesis</keyword>
<dbReference type="PIRSF" id="PIRSF000505">
    <property type="entry name" value="EPSPS"/>
    <property type="match status" value="1"/>
</dbReference>
<dbReference type="InterPro" id="IPR013792">
    <property type="entry name" value="RNA3'P_cycl/enolpyr_Trfase_a/b"/>
</dbReference>
<feature type="binding site" evidence="9">
    <location>
        <position position="314"/>
    </location>
    <ligand>
        <name>3-phosphoshikimate</name>
        <dbReference type="ChEBI" id="CHEBI:145989"/>
    </ligand>
</feature>
<dbReference type="AlphaFoldDB" id="A0A5A5U147"/>
<proteinExistence type="inferred from homology"/>
<feature type="binding site" evidence="9">
    <location>
        <position position="23"/>
    </location>
    <ligand>
        <name>3-phosphoshikimate</name>
        <dbReference type="ChEBI" id="CHEBI:145989"/>
    </ligand>
</feature>
<evidence type="ECO:0000259" key="10">
    <source>
        <dbReference type="Pfam" id="PF00275"/>
    </source>
</evidence>
<dbReference type="InterPro" id="IPR036968">
    <property type="entry name" value="Enolpyruvate_Tfrase_sf"/>
</dbReference>
<comment type="caution">
    <text evidence="9">Lacks conserved residue(s) required for the propagation of feature annotation.</text>
</comment>
<feature type="binding site" evidence="9">
    <location>
        <position position="22"/>
    </location>
    <ligand>
        <name>3-phosphoshikimate</name>
        <dbReference type="ChEBI" id="CHEBI:145989"/>
    </ligand>
</feature>
<feature type="binding site" evidence="9">
    <location>
        <position position="341"/>
    </location>
    <ligand>
        <name>3-phosphoshikimate</name>
        <dbReference type="ChEBI" id="CHEBI:145989"/>
    </ligand>
</feature>
<evidence type="ECO:0000313" key="11">
    <source>
        <dbReference type="EMBL" id="GDZ83756.1"/>
    </source>
</evidence>
<feature type="binding site" evidence="9">
    <location>
        <position position="169"/>
    </location>
    <ligand>
        <name>phosphoenolpyruvate</name>
        <dbReference type="ChEBI" id="CHEBI:58702"/>
    </ligand>
</feature>
<dbReference type="GO" id="GO:0009073">
    <property type="term" value="P:aromatic amino acid family biosynthetic process"/>
    <property type="evidence" value="ECO:0007669"/>
    <property type="project" value="UniProtKB-KW"/>
</dbReference>
<evidence type="ECO:0000313" key="12">
    <source>
        <dbReference type="Proteomes" id="UP000323274"/>
    </source>
</evidence>
<feature type="binding site" evidence="9">
    <location>
        <position position="122"/>
    </location>
    <ligand>
        <name>phosphoenolpyruvate</name>
        <dbReference type="ChEBI" id="CHEBI:58702"/>
    </ligand>
</feature>
<dbReference type="GO" id="GO:0005737">
    <property type="term" value="C:cytoplasm"/>
    <property type="evidence" value="ECO:0007669"/>
    <property type="project" value="UniProtKB-SubCell"/>
</dbReference>
<dbReference type="PROSITE" id="PS00104">
    <property type="entry name" value="EPSP_SYNTHASE_1"/>
    <property type="match status" value="1"/>
</dbReference>
<dbReference type="Proteomes" id="UP000323274">
    <property type="component" value="Unassembled WGS sequence"/>
</dbReference>
<dbReference type="GO" id="GO:0008652">
    <property type="term" value="P:amino acid biosynthetic process"/>
    <property type="evidence" value="ECO:0007669"/>
    <property type="project" value="UniProtKB-KW"/>
</dbReference>
<keyword evidence="4 9" id="KW-0963">Cytoplasm</keyword>
<feature type="domain" description="Enolpyruvate transferase" evidence="10">
    <location>
        <begin position="12"/>
        <end position="426"/>
    </location>
</feature>
<evidence type="ECO:0000256" key="8">
    <source>
        <dbReference type="ARBA" id="ARBA00044633"/>
    </source>
</evidence>
<dbReference type="Pfam" id="PF00275">
    <property type="entry name" value="EPSP_synthase"/>
    <property type="match status" value="1"/>
</dbReference>
<dbReference type="InterPro" id="IPR001986">
    <property type="entry name" value="Enolpyruvate_Tfrase_dom"/>
</dbReference>
<comment type="pathway">
    <text evidence="2 9">Metabolic intermediate biosynthesis; chorismate biosynthesis; chorismate from D-erythrose 4-phosphate and phosphoenolpyruvate: step 6/7.</text>
</comment>
<dbReference type="SUPFAM" id="SSF55205">
    <property type="entry name" value="EPT/RTPC-like"/>
    <property type="match status" value="1"/>
</dbReference>
<feature type="binding site" evidence="9">
    <location>
        <position position="345"/>
    </location>
    <ligand>
        <name>phosphoenolpyruvate</name>
        <dbReference type="ChEBI" id="CHEBI:58702"/>
    </ligand>
</feature>
<protein>
    <recommendedName>
        <fullName evidence="9">3-phosphoshikimate 1-carboxyvinyltransferase</fullName>
        <ecNumber evidence="9">2.5.1.19</ecNumber>
    </recommendedName>
    <alternativeName>
        <fullName evidence="9">5-enolpyruvylshikimate-3-phosphate synthase</fullName>
        <shortName evidence="9">EPSP synthase</shortName>
        <shortName evidence="9">EPSPS</shortName>
    </alternativeName>
</protein>
<gene>
    <name evidence="11" type="primary">aroA_1</name>
    <name evidence="9" type="synonym">aroA</name>
    <name evidence="11" type="ORF">LCIT_09980</name>
</gene>
<evidence type="ECO:0000256" key="5">
    <source>
        <dbReference type="ARBA" id="ARBA00022605"/>
    </source>
</evidence>
<keyword evidence="6 9" id="KW-0808">Transferase</keyword>
<reference evidence="11 12" key="1">
    <citation type="submission" date="2019-04" db="EMBL/GenBank/DDBJ databases">
        <title>A pseudo-fructophilic Leuconostoc citreum strain F192-5 isolated from peel of satsuma mandarin: the first report for isolation and characterization of strain-dependent fructophilic-like characteristics.</title>
        <authorList>
            <person name="Maeno S."/>
            <person name="Tanizawa Y."/>
            <person name="Kajikawa A."/>
            <person name="Kanesaki Y."/>
            <person name="Kubota E."/>
            <person name="Arita M."/>
            <person name="Leon D."/>
            <person name="Endo A."/>
        </authorList>
    </citation>
    <scope>NUCLEOTIDE SEQUENCE [LARGE SCALE GENOMIC DNA]</scope>
    <source>
        <strain evidence="11 12">F192-5</strain>
    </source>
</reference>
<dbReference type="PANTHER" id="PTHR21090:SF5">
    <property type="entry name" value="PENTAFUNCTIONAL AROM POLYPEPTIDE"/>
    <property type="match status" value="1"/>
</dbReference>
<evidence type="ECO:0000256" key="4">
    <source>
        <dbReference type="ARBA" id="ARBA00022490"/>
    </source>
</evidence>
<keyword evidence="7 9" id="KW-0057">Aromatic amino acid biosynthesis</keyword>
<comment type="similarity">
    <text evidence="3 9">Belongs to the EPSP synthase family.</text>
</comment>
<evidence type="ECO:0000256" key="1">
    <source>
        <dbReference type="ARBA" id="ARBA00002174"/>
    </source>
</evidence>
<dbReference type="EC" id="2.5.1.19" evidence="9"/>
<dbReference type="Gene3D" id="3.65.10.10">
    <property type="entry name" value="Enolpyruvate transferase domain"/>
    <property type="match status" value="2"/>
</dbReference>
<dbReference type="PANTHER" id="PTHR21090">
    <property type="entry name" value="AROM/DEHYDROQUINATE SYNTHASE"/>
    <property type="match status" value="1"/>
</dbReference>
<dbReference type="HAMAP" id="MF_00210">
    <property type="entry name" value="EPSP_synth"/>
    <property type="match status" value="1"/>
</dbReference>
<dbReference type="UniPathway" id="UPA00053">
    <property type="reaction ID" value="UER00089"/>
</dbReference>
<evidence type="ECO:0000256" key="2">
    <source>
        <dbReference type="ARBA" id="ARBA00004811"/>
    </source>
</evidence>
<dbReference type="InterPro" id="IPR006264">
    <property type="entry name" value="EPSP_synthase"/>
</dbReference>
<organism evidence="11 12">
    <name type="scientific">Leuconostoc citreum</name>
    <dbReference type="NCBI Taxonomy" id="33964"/>
    <lineage>
        <taxon>Bacteria</taxon>
        <taxon>Bacillati</taxon>
        <taxon>Bacillota</taxon>
        <taxon>Bacilli</taxon>
        <taxon>Lactobacillales</taxon>
        <taxon>Lactobacillaceae</taxon>
        <taxon>Leuconostoc</taxon>
    </lineage>
</organism>
<dbReference type="NCBIfam" id="TIGR01356">
    <property type="entry name" value="aroA"/>
    <property type="match status" value="1"/>
</dbReference>
<feature type="binding site" evidence="9">
    <location>
        <position position="167"/>
    </location>
    <ligand>
        <name>3-phosphoshikimate</name>
        <dbReference type="ChEBI" id="CHEBI:145989"/>
    </ligand>
</feature>
<feature type="active site" description="Proton acceptor" evidence="9">
    <location>
        <position position="314"/>
    </location>
</feature>
<feature type="binding site" evidence="9">
    <location>
        <position position="169"/>
    </location>
    <ligand>
        <name>3-phosphoshikimate</name>
        <dbReference type="ChEBI" id="CHEBI:145989"/>
    </ligand>
</feature>
<dbReference type="EMBL" id="BJJW01000006">
    <property type="protein sequence ID" value="GDZ83756.1"/>
    <property type="molecule type" value="Genomic_DNA"/>
</dbReference>
<name>A0A5A5U147_LEUCI</name>
<comment type="function">
    <text evidence="1 9">Catalyzes the transfer of the enolpyruvyl moiety of phosphoenolpyruvate (PEP) to the 5-hydroxyl of shikimate-3-phosphate (S3P) to produce enolpyruvyl shikimate-3-phosphate and inorganic phosphate.</text>
</comment>
<dbReference type="GO" id="GO:0009423">
    <property type="term" value="P:chorismate biosynthetic process"/>
    <property type="evidence" value="ECO:0007669"/>
    <property type="project" value="UniProtKB-UniRule"/>
</dbReference>
<evidence type="ECO:0000256" key="6">
    <source>
        <dbReference type="ARBA" id="ARBA00022679"/>
    </source>
</evidence>
<feature type="binding site" evidence="9">
    <location>
        <position position="94"/>
    </location>
    <ligand>
        <name>phosphoenolpyruvate</name>
        <dbReference type="ChEBI" id="CHEBI:58702"/>
    </ligand>
</feature>
<comment type="catalytic activity">
    <reaction evidence="8">
        <text>3-phosphoshikimate + phosphoenolpyruvate = 5-O-(1-carboxyvinyl)-3-phosphoshikimate + phosphate</text>
        <dbReference type="Rhea" id="RHEA:21256"/>
        <dbReference type="ChEBI" id="CHEBI:43474"/>
        <dbReference type="ChEBI" id="CHEBI:57701"/>
        <dbReference type="ChEBI" id="CHEBI:58702"/>
        <dbReference type="ChEBI" id="CHEBI:145989"/>
        <dbReference type="EC" id="2.5.1.19"/>
    </reaction>
    <physiologicalReaction direction="left-to-right" evidence="8">
        <dbReference type="Rhea" id="RHEA:21257"/>
    </physiologicalReaction>
</comment>
<dbReference type="InterPro" id="IPR023193">
    <property type="entry name" value="EPSP_synthase_CS"/>
</dbReference>
<evidence type="ECO:0000256" key="3">
    <source>
        <dbReference type="ARBA" id="ARBA00009948"/>
    </source>
</evidence>